<sequence length="1645" mass="182163">MENTKKNFLSVFFAFVLIFSTQVWAFASGDDHSHSKDSSATLVASTDWKMKLKAQIQREEAKEGDTGRAAQVDKAMGSLMDEIRGHAEETGNTGPFSHLSTMQQMDRSWFLGPTGAGESVVAGARCPSTAPVKNLDITAINVEITLNQWLDFHPGYMYAMTADLPKIREEERMNREARSAPGYDPGAISLGLQTDKIQPLVIRGNQGDCMVITFRNQIEDEDAGLHIHGSSQIIQSTGQPATSVNPDSNILSGKTVVFEWYIQPDEQEGAHAFHSHAGREPGSLGLIGTFVVEPMGAVYLDPITGKVAQSGWQMMIAFDDKIDPISKDFREFNLVYHEVGDESFRPLNRDGEMIPQRDPNTDAYRPSARAMNFRSEPFGINNLAMQEKYFHFEDESLAYSSYTFGDAPTTIPRSYMGDPAKFRLVHGGGEVFHSHHPHGGTIRWLRQPKADGKGDELLTAAWNNPVKFPVIRTVSDRVDVEVIGPSEVLDLQTECGSGLCQQLAGDFLFHCHVAHHYVAGMWGYWRVYNTIQSGDYPFISTDAMVPLQELPDRKGRMKPAVTSDKLVGKTMDWFDKKWNITKKTSDWSKDIPDVSIKDWVKMLLPPAGEPGHTSDEKGQIMAYDGTVWDWTWKGLKAMGEKEESGQFPHPKYKSPMPGKRPPILFERKTGKLAWPHFKPHFGKRVPFARHHGPAPWLEPFHMDKNNGSLAGDPGSIGAPGEETTQPARPGEHGRWSLCPEGAGRKQYTIHFIETPITMNDGIGDQKKVIDPNGLIYVLHEDVAKVRANSDLAKPLVYRANVYDCIDVILKSEWVDNNPTNFQMSKINIHPHFIQFDNQASDGVISGFSYDQSMRPFTMLGKTETRGLPAPMNSLQMADTEIGAMQIEIKMGKGATPFHENTDIMLGMHQVTTSEIRWIKKIEHDAKTGVDTLTFTEPLTHAHKKDEIVSVEYVRYRLWADADVGTVFWHDHALGATTWPHGAVGALIIEPVGATYHDPVTGDEIRSGPIADIHSIEPVGYGYSGSFREMILMLHDTVPYTAQVVTEGNPPGQTKRAAIDAGQVLFFQMPYDLDYVAVPMLNGGTHTTGGGLFFKAESIAKRLKNNPDPSLVFSSIAHKKDPGTPLLRTYLGDTIVFRTLHTMMNETHTWHLAGHAFRTERYAAKSDLRNAHHIGIAERYDFVTTAGGPQKMAGDYLHYNGRASHLSEGSWGILRVLDKKVDDLKTLPGHDEVPKSAKNVCPPDAPVKRFNVVATDHAMKYNPNAPDVIEVDFDRKLLVSNPTGKLFMLEGDMAKVAGGAHPHPLTLRVNIGDCIKINLRNNLKDHKASFSADMLAFDPKDSHGVNVGYNKGDQTVKPGKSRTYTFYAPPEYGEFSTVVWDWGNFINSVRDGLYGGIIVGPRGAKYRDPVTGEDISMKNAWAADVILDRSNPTMAGRSDYRDVALYFQDEDNIIGTAFMPYIQQIAGLTGVNYRIEPWMYREENGCELGTMFQPCVADAPGDPVTPTIVAHAGDPIRIHVFGAFNEQNQMFALEGHQWPFKINMPGADMMSAEEFGGSENLDVFVRAAGGPTHLPGIYLWQNHRLPYAAAGQWGYLKVLPVGSQSILPLNSGGGMGGRTAEAPKEEAPAALSGLDKTPGPISMIDK</sequence>
<name>A0A3B1C6I8_9ZZZZ</name>
<dbReference type="InterPro" id="IPR045087">
    <property type="entry name" value="Cu-oxidase_fam"/>
</dbReference>
<dbReference type="EMBL" id="UOGF01000007">
    <property type="protein sequence ID" value="VAX26136.1"/>
    <property type="molecule type" value="Genomic_DNA"/>
</dbReference>
<dbReference type="Gene3D" id="2.60.40.420">
    <property type="entry name" value="Cupredoxins - blue copper proteins"/>
    <property type="match status" value="5"/>
</dbReference>
<dbReference type="PANTHER" id="PTHR11709:SF91">
    <property type="entry name" value="L-ASCORBATE OXIDASE"/>
    <property type="match status" value="1"/>
</dbReference>
<dbReference type="SUPFAM" id="SSF49503">
    <property type="entry name" value="Cupredoxins"/>
    <property type="match status" value="5"/>
</dbReference>
<dbReference type="Pfam" id="PF07732">
    <property type="entry name" value="Cu-oxidase_3"/>
    <property type="match status" value="1"/>
</dbReference>
<protein>
    <recommendedName>
        <fullName evidence="3">Plastocyanin-like domain-containing protein</fullName>
    </recommendedName>
</protein>
<dbReference type="InterPro" id="IPR011707">
    <property type="entry name" value="Cu-oxidase-like_N"/>
</dbReference>
<feature type="region of interest" description="Disordered" evidence="2">
    <location>
        <begin position="705"/>
        <end position="732"/>
    </location>
</feature>
<organism evidence="4">
    <name type="scientific">hydrothermal vent metagenome</name>
    <dbReference type="NCBI Taxonomy" id="652676"/>
    <lineage>
        <taxon>unclassified sequences</taxon>
        <taxon>metagenomes</taxon>
        <taxon>ecological metagenomes</taxon>
    </lineage>
</organism>
<accession>A0A3B1C6I8</accession>
<dbReference type="GO" id="GO:0016491">
    <property type="term" value="F:oxidoreductase activity"/>
    <property type="evidence" value="ECO:0007669"/>
    <property type="project" value="TreeGrafter"/>
</dbReference>
<dbReference type="InterPro" id="IPR002355">
    <property type="entry name" value="Cu_oxidase_Cu_BS"/>
</dbReference>
<feature type="region of interest" description="Disordered" evidence="2">
    <location>
        <begin position="1611"/>
        <end position="1645"/>
    </location>
</feature>
<dbReference type="GO" id="GO:0005507">
    <property type="term" value="F:copper ion binding"/>
    <property type="evidence" value="ECO:0007669"/>
    <property type="project" value="InterPro"/>
</dbReference>
<reference evidence="4" key="1">
    <citation type="submission" date="2018-06" db="EMBL/GenBank/DDBJ databases">
        <authorList>
            <person name="Zhirakovskaya E."/>
        </authorList>
    </citation>
    <scope>NUCLEOTIDE SEQUENCE</scope>
</reference>
<dbReference type="PROSITE" id="PS00080">
    <property type="entry name" value="MULTICOPPER_OXIDASE2"/>
    <property type="match status" value="1"/>
</dbReference>
<feature type="domain" description="Plastocyanin-like" evidence="3">
    <location>
        <begin position="202"/>
        <end position="294"/>
    </location>
</feature>
<proteinExistence type="predicted"/>
<dbReference type="PANTHER" id="PTHR11709">
    <property type="entry name" value="MULTI-COPPER OXIDASE"/>
    <property type="match status" value="1"/>
</dbReference>
<evidence type="ECO:0000259" key="3">
    <source>
        <dbReference type="Pfam" id="PF07732"/>
    </source>
</evidence>
<evidence type="ECO:0000313" key="4">
    <source>
        <dbReference type="EMBL" id="VAX26136.1"/>
    </source>
</evidence>
<evidence type="ECO:0000256" key="1">
    <source>
        <dbReference type="ARBA" id="ARBA00022723"/>
    </source>
</evidence>
<dbReference type="InterPro" id="IPR008972">
    <property type="entry name" value="Cupredoxin"/>
</dbReference>
<evidence type="ECO:0000256" key="2">
    <source>
        <dbReference type="SAM" id="MobiDB-lite"/>
    </source>
</evidence>
<gene>
    <name evidence="4" type="ORF">MNBD_NITROSPIRAE01-1166</name>
</gene>
<keyword evidence="1" id="KW-0479">Metal-binding</keyword>